<reference evidence="2 3" key="1">
    <citation type="journal article" date="2013" name="PLoS Genet.">
        <title>Comparative genome structure, secondary metabolite, and effector coding capacity across Cochliobolus pathogens.</title>
        <authorList>
            <person name="Condon B.J."/>
            <person name="Leng Y."/>
            <person name="Wu D."/>
            <person name="Bushley K.E."/>
            <person name="Ohm R.A."/>
            <person name="Otillar R."/>
            <person name="Martin J."/>
            <person name="Schackwitz W."/>
            <person name="Grimwood J."/>
            <person name="MohdZainudin N."/>
            <person name="Xue C."/>
            <person name="Wang R."/>
            <person name="Manning V.A."/>
            <person name="Dhillon B."/>
            <person name="Tu Z.J."/>
            <person name="Steffenson B.J."/>
            <person name="Salamov A."/>
            <person name="Sun H."/>
            <person name="Lowry S."/>
            <person name="LaButti K."/>
            <person name="Han J."/>
            <person name="Copeland A."/>
            <person name="Lindquist E."/>
            <person name="Barry K."/>
            <person name="Schmutz J."/>
            <person name="Baker S.E."/>
            <person name="Ciuffetti L.M."/>
            <person name="Grigoriev I.V."/>
            <person name="Zhong S."/>
            <person name="Turgeon B.G."/>
        </authorList>
    </citation>
    <scope>NUCLEOTIDE SEQUENCE [LARGE SCALE GENOMIC DNA]</scope>
    <source>
        <strain evidence="2 3">FI3</strain>
    </source>
</reference>
<dbReference type="Proteomes" id="UP000054337">
    <property type="component" value="Unassembled WGS sequence"/>
</dbReference>
<organism evidence="2 3">
    <name type="scientific">Bipolaris victoriae (strain FI3)</name>
    <name type="common">Victoria blight of oats agent</name>
    <name type="synonym">Cochliobolus victoriae</name>
    <dbReference type="NCBI Taxonomy" id="930091"/>
    <lineage>
        <taxon>Eukaryota</taxon>
        <taxon>Fungi</taxon>
        <taxon>Dikarya</taxon>
        <taxon>Ascomycota</taxon>
        <taxon>Pezizomycotina</taxon>
        <taxon>Dothideomycetes</taxon>
        <taxon>Pleosporomycetidae</taxon>
        <taxon>Pleosporales</taxon>
        <taxon>Pleosporineae</taxon>
        <taxon>Pleosporaceae</taxon>
        <taxon>Bipolaris</taxon>
    </lineage>
</organism>
<dbReference type="InterPro" id="IPR036770">
    <property type="entry name" value="Ankyrin_rpt-contain_sf"/>
</dbReference>
<sequence length="633" mass="72236">MEALSCVASGMAVASLSIQLIDSIVIIKTFIRNVRDAQQELERLVDLLERLEALLEDVRALTEQQTSLQAENFPMPSMTIFKCLKSCEKILEPFHAMVDKYTPTTSKAGTRMNKLKTGLRFSLKAKDVKDFEKRIEREIGFLNASLGANCGAILMQLGPVLLKNQNNNEAICPSYMKIPIPDSESAIVSSKEDIASLSTTRTTRASLSVVPVHWSLRRLGVHRRKIVRRMPGNLEQRSSGSEYDHEPIVSEDYETTLFWSVLGYGLTWIQRRSFGVMLPSLSTFPVVDEFPSDIHSAMENGGIQEFQDLLHRGVIHPFSRDCSGKSLLHIAAVYSRADIYLLLLRLGLKQSRNIWGNSPLRYALSWGEPSLTHDRITICRYVLEDTELSVDLDFYLRGWCFAPKESKMIQWLYQQSKGIPLREDALRTQLIVIEAFCSMMSGKQYASQTFLAKYDSLDVKSDVFDHLQLGGGSLLKSLFRLCSRSETSFEVGGDFLEWLSNSGVNVEQFVSNQIANLGSEALLKSLLHHNDRRVVFRALETGEWELGFEWELDEEACGYLLVSEYQSLTVEAKYGRGWPFFDFDDGWWPQRYKEWEAKRNVHFQRRMAAKARKERTRSGQKIPRSRIPGAWIY</sequence>
<dbReference type="EMBL" id="KI968702">
    <property type="protein sequence ID" value="EUN30858.1"/>
    <property type="molecule type" value="Genomic_DNA"/>
</dbReference>
<keyword evidence="1" id="KW-0175">Coiled coil</keyword>
<keyword evidence="3" id="KW-1185">Reference proteome</keyword>
<dbReference type="OrthoDB" id="3200163at2759"/>
<dbReference type="Gene3D" id="1.25.40.20">
    <property type="entry name" value="Ankyrin repeat-containing domain"/>
    <property type="match status" value="1"/>
</dbReference>
<accession>W7EJI9</accession>
<feature type="coiled-coil region" evidence="1">
    <location>
        <begin position="27"/>
        <end position="71"/>
    </location>
</feature>
<evidence type="ECO:0000313" key="2">
    <source>
        <dbReference type="EMBL" id="EUN30858.1"/>
    </source>
</evidence>
<name>W7EJI9_BIPV3</name>
<protein>
    <submittedName>
        <fullName evidence="2">Uncharacterized protein</fullName>
    </submittedName>
</protein>
<dbReference type="AlphaFoldDB" id="W7EJI9"/>
<dbReference type="GeneID" id="26258974"/>
<dbReference type="HOGENOM" id="CLU_027897_0_0_1"/>
<gene>
    <name evidence="2" type="ORF">COCVIDRAFT_89146</name>
</gene>
<evidence type="ECO:0000256" key="1">
    <source>
        <dbReference type="SAM" id="Coils"/>
    </source>
</evidence>
<evidence type="ECO:0000313" key="3">
    <source>
        <dbReference type="Proteomes" id="UP000054337"/>
    </source>
</evidence>
<dbReference type="RefSeq" id="XP_014560475.1">
    <property type="nucleotide sequence ID" value="XM_014704989.1"/>
</dbReference>
<proteinExistence type="predicted"/>
<dbReference type="SUPFAM" id="SSF48403">
    <property type="entry name" value="Ankyrin repeat"/>
    <property type="match status" value="1"/>
</dbReference>